<dbReference type="InterPro" id="IPR036388">
    <property type="entry name" value="WH-like_DNA-bd_sf"/>
</dbReference>
<dbReference type="PANTHER" id="PTHR33221:SF2">
    <property type="entry name" value="TRANSCRIPTIONAL REGULATOR"/>
    <property type="match status" value="1"/>
</dbReference>
<dbReference type="InterPro" id="IPR000944">
    <property type="entry name" value="Tscrpt_reg_Rrf2"/>
</dbReference>
<dbReference type="SUPFAM" id="SSF46785">
    <property type="entry name" value="Winged helix' DNA-binding domain"/>
    <property type="match status" value="1"/>
</dbReference>
<keyword evidence="2" id="KW-1185">Reference proteome</keyword>
<dbReference type="AlphaFoldDB" id="A0A7J0BG74"/>
<dbReference type="PROSITE" id="PS51197">
    <property type="entry name" value="HTH_RRF2_2"/>
    <property type="match status" value="1"/>
</dbReference>
<comment type="caution">
    <text evidence="1">The sequence shown here is derived from an EMBL/GenBank/DDBJ whole genome shotgun (WGS) entry which is preliminary data.</text>
</comment>
<proteinExistence type="predicted"/>
<dbReference type="Gene3D" id="1.10.10.10">
    <property type="entry name" value="Winged helix-like DNA-binding domain superfamily/Winged helix DNA-binding domain"/>
    <property type="match status" value="1"/>
</dbReference>
<dbReference type="InterPro" id="IPR036390">
    <property type="entry name" value="WH_DNA-bd_sf"/>
</dbReference>
<dbReference type="Proteomes" id="UP000503840">
    <property type="component" value="Unassembled WGS sequence"/>
</dbReference>
<dbReference type="NCBIfam" id="TIGR00738">
    <property type="entry name" value="rrf2_super"/>
    <property type="match status" value="1"/>
</dbReference>
<dbReference type="GO" id="GO:0005829">
    <property type="term" value="C:cytosol"/>
    <property type="evidence" value="ECO:0007669"/>
    <property type="project" value="TreeGrafter"/>
</dbReference>
<dbReference type="Pfam" id="PF02082">
    <property type="entry name" value="Rrf2"/>
    <property type="match status" value="1"/>
</dbReference>
<dbReference type="PANTHER" id="PTHR33221">
    <property type="entry name" value="WINGED HELIX-TURN-HELIX TRANSCRIPTIONAL REGULATOR, RRF2 FAMILY"/>
    <property type="match status" value="1"/>
</dbReference>
<dbReference type="RefSeq" id="WP_174404386.1">
    <property type="nucleotide sequence ID" value="NZ_BLVO01000012.1"/>
</dbReference>
<dbReference type="EMBL" id="BLVO01000012">
    <property type="protein sequence ID" value="GFM32700.1"/>
    <property type="molecule type" value="Genomic_DNA"/>
</dbReference>
<evidence type="ECO:0000313" key="2">
    <source>
        <dbReference type="Proteomes" id="UP000503840"/>
    </source>
</evidence>
<gene>
    <name evidence="1" type="ORF">DSM101010T_10650</name>
</gene>
<protein>
    <submittedName>
        <fullName evidence="1">Rrf2 family transcriptional regulator</fullName>
    </submittedName>
</protein>
<reference evidence="1 2" key="1">
    <citation type="submission" date="2020-05" db="EMBL/GenBank/DDBJ databases">
        <title>Draft genome sequence of Desulfovibrio sp. strain HN2T.</title>
        <authorList>
            <person name="Ueno A."/>
            <person name="Tamazawa S."/>
            <person name="Tamamura S."/>
            <person name="Murakami T."/>
            <person name="Kiyama T."/>
            <person name="Inomata H."/>
            <person name="Amano Y."/>
            <person name="Miyakawa K."/>
            <person name="Tamaki H."/>
            <person name="Naganuma T."/>
            <person name="Kaneko K."/>
        </authorList>
    </citation>
    <scope>NUCLEOTIDE SEQUENCE [LARGE SCALE GENOMIC DNA]</scope>
    <source>
        <strain evidence="1 2">HN2</strain>
    </source>
</reference>
<dbReference type="GO" id="GO:0003700">
    <property type="term" value="F:DNA-binding transcription factor activity"/>
    <property type="evidence" value="ECO:0007669"/>
    <property type="project" value="TreeGrafter"/>
</dbReference>
<organism evidence="1 2">
    <name type="scientific">Desulfovibrio subterraneus</name>
    <dbReference type="NCBI Taxonomy" id="2718620"/>
    <lineage>
        <taxon>Bacteria</taxon>
        <taxon>Pseudomonadati</taxon>
        <taxon>Thermodesulfobacteriota</taxon>
        <taxon>Desulfovibrionia</taxon>
        <taxon>Desulfovibrionales</taxon>
        <taxon>Desulfovibrionaceae</taxon>
        <taxon>Desulfovibrio</taxon>
    </lineage>
</organism>
<sequence length="142" mass="14984">MKLSARSRYATRILVILAENKGTVVNTTSLSEQTGISVQFIEQIIRPLKQGGLVTSTRGVTGGHTLANPPSGISLGDVVRAIEGPIDLTQCCDGEAAALCPRKQECPTRPAWLQVSGILENALDNISIADLLTPPPHLAAFA</sequence>
<name>A0A7J0BG74_9BACT</name>
<evidence type="ECO:0000313" key="1">
    <source>
        <dbReference type="EMBL" id="GFM32700.1"/>
    </source>
</evidence>
<accession>A0A7J0BG74</accession>